<dbReference type="HAMAP" id="MF_00406">
    <property type="entry name" value="FabZ"/>
    <property type="match status" value="1"/>
</dbReference>
<evidence type="ECO:0000256" key="5">
    <source>
        <dbReference type="ARBA" id="ARBA00022556"/>
    </source>
</evidence>
<evidence type="ECO:0000256" key="2">
    <source>
        <dbReference type="ARBA" id="ARBA00013167"/>
    </source>
</evidence>
<dbReference type="InterPro" id="IPR010084">
    <property type="entry name" value="FabZ"/>
</dbReference>
<evidence type="ECO:0000256" key="9">
    <source>
        <dbReference type="SAM" id="MobiDB-lite"/>
    </source>
</evidence>
<dbReference type="EMBL" id="CAUYUE010000015">
    <property type="protein sequence ID" value="CAK0786585.1"/>
    <property type="molecule type" value="Genomic_DNA"/>
</dbReference>
<protein>
    <recommendedName>
        <fullName evidence="2">3-hydroxyacyl-[acyl-carrier-protein] dehydratase</fullName>
        <ecNumber evidence="2">4.2.1.59</ecNumber>
    </recommendedName>
</protein>
<proteinExistence type="inferred from homology"/>
<feature type="region of interest" description="Disordered" evidence="9">
    <location>
        <begin position="1"/>
        <end position="22"/>
    </location>
</feature>
<comment type="caution">
    <text evidence="10">The sequence shown here is derived from an EMBL/GenBank/DDBJ whole genome shotgun (WGS) entry which is preliminary data.</text>
</comment>
<name>A0AAV1IK38_9CHLO</name>
<dbReference type="GO" id="GO:0005737">
    <property type="term" value="C:cytoplasm"/>
    <property type="evidence" value="ECO:0007669"/>
    <property type="project" value="UniProtKB-SubCell"/>
</dbReference>
<dbReference type="CDD" id="cd01288">
    <property type="entry name" value="FabZ"/>
    <property type="match status" value="1"/>
</dbReference>
<keyword evidence="4" id="KW-0444">Lipid biosynthesis</keyword>
<evidence type="ECO:0000313" key="11">
    <source>
        <dbReference type="Proteomes" id="UP001314263"/>
    </source>
</evidence>
<keyword evidence="5" id="KW-0441">Lipid A biosynthesis</keyword>
<dbReference type="AlphaFoldDB" id="A0AAV1IK38"/>
<comment type="subcellular location">
    <subcellularLocation>
        <location evidence="1">Cytoplasm</location>
    </subcellularLocation>
</comment>
<dbReference type="PANTHER" id="PTHR30272:SF1">
    <property type="entry name" value="3-HYDROXYACYL-[ACYL-CARRIER-PROTEIN] DEHYDRATASE"/>
    <property type="match status" value="1"/>
</dbReference>
<evidence type="ECO:0000256" key="7">
    <source>
        <dbReference type="ARBA" id="ARBA00023239"/>
    </source>
</evidence>
<dbReference type="GO" id="GO:0009245">
    <property type="term" value="P:lipid A biosynthetic process"/>
    <property type="evidence" value="ECO:0007669"/>
    <property type="project" value="UniProtKB-KW"/>
</dbReference>
<dbReference type="Gene3D" id="3.10.129.10">
    <property type="entry name" value="Hotdog Thioesterase"/>
    <property type="match status" value="1"/>
</dbReference>
<organism evidence="10 11">
    <name type="scientific">Coccomyxa viridis</name>
    <dbReference type="NCBI Taxonomy" id="1274662"/>
    <lineage>
        <taxon>Eukaryota</taxon>
        <taxon>Viridiplantae</taxon>
        <taxon>Chlorophyta</taxon>
        <taxon>core chlorophytes</taxon>
        <taxon>Trebouxiophyceae</taxon>
        <taxon>Trebouxiophyceae incertae sedis</taxon>
        <taxon>Coccomyxaceae</taxon>
        <taxon>Coccomyxa</taxon>
    </lineage>
</organism>
<dbReference type="EC" id="4.2.1.59" evidence="2"/>
<dbReference type="InterPro" id="IPR029069">
    <property type="entry name" value="HotDog_dom_sf"/>
</dbReference>
<evidence type="ECO:0000256" key="1">
    <source>
        <dbReference type="ARBA" id="ARBA00004496"/>
    </source>
</evidence>
<dbReference type="SUPFAM" id="SSF54637">
    <property type="entry name" value="Thioesterase/thiol ester dehydrase-isomerase"/>
    <property type="match status" value="1"/>
</dbReference>
<comment type="function">
    <text evidence="8">Involved in unsaturated fatty acids biosynthesis. Catalyzes the dehydration of short chain beta-hydroxyacyl-ACPs and long chain saturated and unsaturated beta-hydroxyacyl-ACPs.</text>
</comment>
<keyword evidence="7" id="KW-0456">Lyase</keyword>
<keyword evidence="11" id="KW-1185">Reference proteome</keyword>
<dbReference type="FunFam" id="3.10.129.10:FF:000001">
    <property type="entry name" value="3-hydroxyacyl-[acyl-carrier-protein] dehydratase FabZ"/>
    <property type="match status" value="1"/>
</dbReference>
<keyword evidence="3" id="KW-0963">Cytoplasm</keyword>
<dbReference type="GO" id="GO:0006633">
    <property type="term" value="P:fatty acid biosynthetic process"/>
    <property type="evidence" value="ECO:0007669"/>
    <property type="project" value="InterPro"/>
</dbReference>
<reference evidence="10 11" key="1">
    <citation type="submission" date="2023-10" db="EMBL/GenBank/DDBJ databases">
        <authorList>
            <person name="Maclean D."/>
            <person name="Macfadyen A."/>
        </authorList>
    </citation>
    <scope>NUCLEOTIDE SEQUENCE [LARGE SCALE GENOMIC DNA]</scope>
</reference>
<dbReference type="NCBIfam" id="TIGR01750">
    <property type="entry name" value="fabZ"/>
    <property type="match status" value="1"/>
</dbReference>
<sequence length="213" mass="23767">MMQRGLKDGRIQPSSTPFASSAAIGRHRPLGRCYQPRKYRSTNRAVRAEAEAAGVPATETEKAGNSFKALKDIEAIQEILPHRFPFLLVDRVVELETQKYAVGYKNITANDNFFTGHFPERKIMPGVLQVEAMAQLGGIVMMDPEDKAAQKNFFFGGIEGCKFRRPVVPGDTLMMRVELTKFNKRFGIAKMAAKAYIGKDMCCEAELTLVMGR</sequence>
<evidence type="ECO:0000256" key="4">
    <source>
        <dbReference type="ARBA" id="ARBA00022516"/>
    </source>
</evidence>
<dbReference type="GO" id="GO:0019171">
    <property type="term" value="F:(3R)-hydroxyacyl-[acyl-carrier-protein] dehydratase activity"/>
    <property type="evidence" value="ECO:0007669"/>
    <property type="project" value="UniProtKB-EC"/>
</dbReference>
<feature type="compositionally biased region" description="Basic and acidic residues" evidence="9">
    <location>
        <begin position="1"/>
        <end position="10"/>
    </location>
</feature>
<dbReference type="NCBIfam" id="NF000582">
    <property type="entry name" value="PRK00006.1"/>
    <property type="match status" value="1"/>
</dbReference>
<dbReference type="Pfam" id="PF07977">
    <property type="entry name" value="FabA"/>
    <property type="match status" value="1"/>
</dbReference>
<evidence type="ECO:0000256" key="8">
    <source>
        <dbReference type="ARBA" id="ARBA00025049"/>
    </source>
</evidence>
<dbReference type="Proteomes" id="UP001314263">
    <property type="component" value="Unassembled WGS sequence"/>
</dbReference>
<evidence type="ECO:0000256" key="3">
    <source>
        <dbReference type="ARBA" id="ARBA00022490"/>
    </source>
</evidence>
<evidence type="ECO:0000313" key="10">
    <source>
        <dbReference type="EMBL" id="CAK0786585.1"/>
    </source>
</evidence>
<dbReference type="GO" id="GO:0016020">
    <property type="term" value="C:membrane"/>
    <property type="evidence" value="ECO:0007669"/>
    <property type="project" value="GOC"/>
</dbReference>
<gene>
    <name evidence="10" type="ORF">CVIRNUC_009799</name>
</gene>
<dbReference type="InterPro" id="IPR013114">
    <property type="entry name" value="FabA_FabZ"/>
</dbReference>
<evidence type="ECO:0000256" key="6">
    <source>
        <dbReference type="ARBA" id="ARBA00023098"/>
    </source>
</evidence>
<dbReference type="PANTHER" id="PTHR30272">
    <property type="entry name" value="3-HYDROXYACYL-[ACYL-CARRIER-PROTEIN] DEHYDRATASE"/>
    <property type="match status" value="1"/>
</dbReference>
<keyword evidence="6" id="KW-0443">Lipid metabolism</keyword>
<accession>A0AAV1IK38</accession>